<dbReference type="GO" id="GO:0090729">
    <property type="term" value="F:toxin activity"/>
    <property type="evidence" value="ECO:0007669"/>
    <property type="project" value="InterPro"/>
</dbReference>
<dbReference type="OrthoDB" id="5983158at2759"/>
<evidence type="ECO:0000313" key="3">
    <source>
        <dbReference type="Proteomes" id="UP000225706"/>
    </source>
</evidence>
<sequence length="471" mass="52640">MARQVIMWILIFTVCGVTPVILAEDKFYCHNLQYAGPIKDVIVMKPTKLAEKTSNAAKIGIGFAKTMISNTLGDIPVVGSILSALFDEIADVYGPGGGLDPEDVYNSLKAEIDKLKEYMDQEILEAKLEDIKNAFGTRNGGILSYAMYCQKTYKNDAEDMAPCLENVNALLTSQYHNFLPPDGSILSALFDEIADVYGPGGGLDPEDVYNSLKAEIDKLKEYMDQEILEAKLEDIKNAFGTRNGGILSYAMYCQKTYKNDAEDMAPCLENVNALLTSQYHNFLPPDGKPVSFYESSLPLFRMYGQLYVDTLLEMIGAARKRGKESQAAAKADTLINKVARFKEHYEESVKKIKAHHTAVHIMPENNGNCAPLPHVGVTMCVCSIAIGPNKFDEAEIKKKGKSSKDWCIGLYYNSNTHPCSRAKRDYKTGSYHITRELAIQSYWEKQVGETVMNWVKIANELKPLKENMKRY</sequence>
<evidence type="ECO:0000256" key="1">
    <source>
        <dbReference type="SAM" id="SignalP"/>
    </source>
</evidence>
<feature type="chain" id="PRO_5012179920" evidence="1">
    <location>
        <begin position="24"/>
        <end position="471"/>
    </location>
</feature>
<feature type="signal peptide" evidence="1">
    <location>
        <begin position="1"/>
        <end position="23"/>
    </location>
</feature>
<gene>
    <name evidence="2" type="ORF">AWC38_SpisGene24306</name>
</gene>
<comment type="caution">
    <text evidence="2">The sequence shown here is derived from an EMBL/GenBank/DDBJ whole genome shotgun (WGS) entry which is preliminary data.</text>
</comment>
<accession>A0A2B4R3V8</accession>
<name>A0A2B4R3V8_STYPI</name>
<keyword evidence="3" id="KW-1185">Reference proteome</keyword>
<keyword evidence="1" id="KW-0732">Signal</keyword>
<organism evidence="2 3">
    <name type="scientific">Stylophora pistillata</name>
    <name type="common">Smooth cauliflower coral</name>
    <dbReference type="NCBI Taxonomy" id="50429"/>
    <lineage>
        <taxon>Eukaryota</taxon>
        <taxon>Metazoa</taxon>
        <taxon>Cnidaria</taxon>
        <taxon>Anthozoa</taxon>
        <taxon>Hexacorallia</taxon>
        <taxon>Scleractinia</taxon>
        <taxon>Astrocoeniina</taxon>
        <taxon>Pocilloporidae</taxon>
        <taxon>Stylophora</taxon>
    </lineage>
</organism>
<proteinExistence type="predicted"/>
<dbReference type="Proteomes" id="UP000225706">
    <property type="component" value="Unassembled WGS sequence"/>
</dbReference>
<dbReference type="InterPro" id="IPR036716">
    <property type="entry name" value="Pest_crys_N_sf"/>
</dbReference>
<reference evidence="3" key="1">
    <citation type="journal article" date="2017" name="bioRxiv">
        <title>Comparative analysis of the genomes of Stylophora pistillata and Acropora digitifera provides evidence for extensive differences between species of corals.</title>
        <authorList>
            <person name="Voolstra C.R."/>
            <person name="Li Y."/>
            <person name="Liew Y.J."/>
            <person name="Baumgarten S."/>
            <person name="Zoccola D."/>
            <person name="Flot J.-F."/>
            <person name="Tambutte S."/>
            <person name="Allemand D."/>
            <person name="Aranda M."/>
        </authorList>
    </citation>
    <scope>NUCLEOTIDE SEQUENCE [LARGE SCALE GENOMIC DNA]</scope>
</reference>
<dbReference type="AlphaFoldDB" id="A0A2B4R3V8"/>
<dbReference type="Gene3D" id="1.20.190.10">
    <property type="entry name" value="Pesticidal crystal protein, N-terminal domain"/>
    <property type="match status" value="1"/>
</dbReference>
<evidence type="ECO:0000313" key="2">
    <source>
        <dbReference type="EMBL" id="PFX11836.1"/>
    </source>
</evidence>
<dbReference type="EMBL" id="LSMT01001832">
    <property type="protein sequence ID" value="PFX11836.1"/>
    <property type="molecule type" value="Genomic_DNA"/>
</dbReference>
<protein>
    <submittedName>
        <fullName evidence="2">Uncharacterized protein</fullName>
    </submittedName>
</protein>